<dbReference type="KEGG" id="nmv:NITMOv2_4359"/>
<dbReference type="Proteomes" id="UP000069205">
    <property type="component" value="Chromosome"/>
</dbReference>
<dbReference type="Pfam" id="PF14350">
    <property type="entry name" value="Beta_protein"/>
    <property type="match status" value="1"/>
</dbReference>
<dbReference type="EMBL" id="CP011801">
    <property type="protein sequence ID" value="ALA60735.1"/>
    <property type="molecule type" value="Genomic_DNA"/>
</dbReference>
<evidence type="ECO:0008006" key="3">
    <source>
        <dbReference type="Google" id="ProtNLM"/>
    </source>
</evidence>
<dbReference type="PATRIC" id="fig|42253.5.peg.4302"/>
<evidence type="ECO:0000313" key="1">
    <source>
        <dbReference type="EMBL" id="ALA60735.1"/>
    </source>
</evidence>
<reference evidence="1 2" key="1">
    <citation type="journal article" date="2015" name="Proc. Natl. Acad. Sci. U.S.A.">
        <title>Expanded metabolic versatility of ubiquitous nitrite-oxidizing bacteria from the genus Nitrospira.</title>
        <authorList>
            <person name="Koch H."/>
            <person name="Lucker S."/>
            <person name="Albertsen M."/>
            <person name="Kitzinger K."/>
            <person name="Herbold C."/>
            <person name="Spieck E."/>
            <person name="Nielsen P.H."/>
            <person name="Wagner M."/>
            <person name="Daims H."/>
        </authorList>
    </citation>
    <scope>NUCLEOTIDE SEQUENCE [LARGE SCALE GENOMIC DNA]</scope>
    <source>
        <strain evidence="1 2">NSP M-1</strain>
    </source>
</reference>
<dbReference type="RefSeq" id="WP_053381546.1">
    <property type="nucleotide sequence ID" value="NZ_CP011801.1"/>
</dbReference>
<dbReference type="OrthoDB" id="1492299at2"/>
<protein>
    <recommendedName>
        <fullName evidence="3">Beta protein</fullName>
    </recommendedName>
</protein>
<gene>
    <name evidence="1" type="ORF">NITMOv2_4359</name>
</gene>
<dbReference type="InterPro" id="IPR025683">
    <property type="entry name" value="Protein_beta"/>
</dbReference>
<dbReference type="STRING" id="42253.NITMOv2_4359"/>
<name>A0A0K2GIG1_NITMO</name>
<evidence type="ECO:0000313" key="2">
    <source>
        <dbReference type="Proteomes" id="UP000069205"/>
    </source>
</evidence>
<proteinExistence type="predicted"/>
<sequence>MFDHSHYVPVLRWKQAEQHALRDLFPWVKSKLTPLIEAPEWGPKSSGPLLKYPASLLKMWGTAPFFFDFGPFSSGISADTLEEFFAESMSRGLSMIPTVGLASNAVLLDAVANENKEDGQEACIRLYRDDINRSDLNAALEELLDRLRFQESAVNLLIDLKVHQPSDSVLAPLLFQIPKITKWRTLTVVSGSFRENLTGVPVGRHEFPRNEWTAWFTSVKNHALPRKPTFGDYAILHPKLVKPKPNLNVSASIRYTSFDYWVVMKGEGLRNKSGAGFAQYPANADLLMMQPEFCGAWFSPGDRYISEIALKKKPTGNPKTWLQAGISHHLAFTTDQMTKMFVSLRG</sequence>
<keyword evidence="2" id="KW-1185">Reference proteome</keyword>
<organism evidence="1 2">
    <name type="scientific">Nitrospira moscoviensis</name>
    <dbReference type="NCBI Taxonomy" id="42253"/>
    <lineage>
        <taxon>Bacteria</taxon>
        <taxon>Pseudomonadati</taxon>
        <taxon>Nitrospirota</taxon>
        <taxon>Nitrospiria</taxon>
        <taxon>Nitrospirales</taxon>
        <taxon>Nitrospiraceae</taxon>
        <taxon>Nitrospira</taxon>
    </lineage>
</organism>
<accession>A0A0K2GIG1</accession>
<dbReference type="AlphaFoldDB" id="A0A0K2GIG1"/>